<evidence type="ECO:0000313" key="4">
    <source>
        <dbReference type="Proteomes" id="UP000249354"/>
    </source>
</evidence>
<name>A0A2W4WPI3_9CYAN</name>
<sequence length="300" mass="33237">MSYVSVNGVDHYYEWISSQDNPGDYSKPVMVFLHGWAGSARYWESTARAIQSEYDCLLYDMRGFGRSSAGRATPTRPANPGTLATNPSLNTLESFADDLLGLLDALGLDKPIYMNAHSLGGSAGLYFLDRYPDRVEKAILTCNGSFPYQKIAFELFYFFGGGVVAFRPQWLGKIPLVPQMFMSRFLKRSIPYSEKKAFLNDFLMADGPTSMGTLKAAVSKHATEAMPVAFSSLKVPTLMISGEYDKITPAKLGKEAAEMSDRIEYVLMPNTAHFPMLEDADNYLKIMNSFLVGAELPISV</sequence>
<dbReference type="GO" id="GO:0016020">
    <property type="term" value="C:membrane"/>
    <property type="evidence" value="ECO:0007669"/>
    <property type="project" value="TreeGrafter"/>
</dbReference>
<dbReference type="AlphaFoldDB" id="A0A2W4WPI3"/>
<dbReference type="GO" id="GO:0016787">
    <property type="term" value="F:hydrolase activity"/>
    <property type="evidence" value="ECO:0007669"/>
    <property type="project" value="UniProtKB-KW"/>
</dbReference>
<dbReference type="Gene3D" id="3.40.50.1820">
    <property type="entry name" value="alpha/beta hydrolase"/>
    <property type="match status" value="1"/>
</dbReference>
<dbReference type="Proteomes" id="UP000249354">
    <property type="component" value="Unassembled WGS sequence"/>
</dbReference>
<evidence type="ECO:0000256" key="1">
    <source>
        <dbReference type="ARBA" id="ARBA00022801"/>
    </source>
</evidence>
<comment type="caution">
    <text evidence="3">The sequence shown here is derived from an EMBL/GenBank/DDBJ whole genome shotgun (WGS) entry which is preliminary data.</text>
</comment>
<evidence type="ECO:0000259" key="2">
    <source>
        <dbReference type="Pfam" id="PF00561"/>
    </source>
</evidence>
<keyword evidence="1 3" id="KW-0378">Hydrolase</keyword>
<dbReference type="PANTHER" id="PTHR43798:SF31">
    <property type="entry name" value="AB HYDROLASE SUPERFAMILY PROTEIN YCLE"/>
    <property type="match status" value="1"/>
</dbReference>
<proteinExistence type="predicted"/>
<dbReference type="PANTHER" id="PTHR43798">
    <property type="entry name" value="MONOACYLGLYCEROL LIPASE"/>
    <property type="match status" value="1"/>
</dbReference>
<evidence type="ECO:0000313" key="3">
    <source>
        <dbReference type="EMBL" id="PZO21238.1"/>
    </source>
</evidence>
<accession>A0A2W4WPI3</accession>
<organism evidence="3 4">
    <name type="scientific">Leptolyngbya foveolarum</name>
    <dbReference type="NCBI Taxonomy" id="47253"/>
    <lineage>
        <taxon>Bacteria</taxon>
        <taxon>Bacillati</taxon>
        <taxon>Cyanobacteriota</taxon>
        <taxon>Cyanophyceae</taxon>
        <taxon>Leptolyngbyales</taxon>
        <taxon>Leptolyngbyaceae</taxon>
        <taxon>Leptolyngbya group</taxon>
        <taxon>Leptolyngbya</taxon>
    </lineage>
</organism>
<reference evidence="3 4" key="2">
    <citation type="submission" date="2018-06" db="EMBL/GenBank/DDBJ databases">
        <title>Metagenomic assembly of (sub)arctic Cyanobacteria and their associated microbiome from non-axenic cultures.</title>
        <authorList>
            <person name="Baurain D."/>
        </authorList>
    </citation>
    <scope>NUCLEOTIDE SEQUENCE [LARGE SCALE GENOMIC DNA]</scope>
    <source>
        <strain evidence="3">ULC129bin1</strain>
    </source>
</reference>
<dbReference type="InterPro" id="IPR029058">
    <property type="entry name" value="AB_hydrolase_fold"/>
</dbReference>
<dbReference type="EMBL" id="QBMC01000021">
    <property type="protein sequence ID" value="PZO21238.1"/>
    <property type="molecule type" value="Genomic_DNA"/>
</dbReference>
<dbReference type="SUPFAM" id="SSF53474">
    <property type="entry name" value="alpha/beta-Hydrolases"/>
    <property type="match status" value="1"/>
</dbReference>
<feature type="domain" description="AB hydrolase-1" evidence="2">
    <location>
        <begin position="28"/>
        <end position="279"/>
    </location>
</feature>
<dbReference type="Pfam" id="PF00561">
    <property type="entry name" value="Abhydrolase_1"/>
    <property type="match status" value="1"/>
</dbReference>
<reference evidence="4" key="1">
    <citation type="submission" date="2018-04" db="EMBL/GenBank/DDBJ databases">
        <authorList>
            <person name="Cornet L."/>
        </authorList>
    </citation>
    <scope>NUCLEOTIDE SEQUENCE [LARGE SCALE GENOMIC DNA]</scope>
</reference>
<gene>
    <name evidence="3" type="ORF">DCF25_05250</name>
</gene>
<protein>
    <submittedName>
        <fullName evidence="3">Alpha/beta hydrolase</fullName>
    </submittedName>
</protein>
<dbReference type="InterPro" id="IPR000073">
    <property type="entry name" value="AB_hydrolase_1"/>
</dbReference>
<dbReference type="InterPro" id="IPR050266">
    <property type="entry name" value="AB_hydrolase_sf"/>
</dbReference>